<feature type="signal peptide" evidence="3">
    <location>
        <begin position="1"/>
        <end position="33"/>
    </location>
</feature>
<reference evidence="5 6" key="1">
    <citation type="submission" date="2020-07" db="EMBL/GenBank/DDBJ databases">
        <title>Genome of Haloechinothrix sp.</title>
        <authorList>
            <person name="Tang S.-K."/>
            <person name="Yang L."/>
            <person name="Zhu W.-Y."/>
        </authorList>
    </citation>
    <scope>NUCLEOTIDE SEQUENCE [LARGE SCALE GENOMIC DNA]</scope>
    <source>
        <strain evidence="5 6">YIM 98757</strain>
    </source>
</reference>
<feature type="region of interest" description="Disordered" evidence="2">
    <location>
        <begin position="22"/>
        <end position="49"/>
    </location>
</feature>
<evidence type="ECO:0000256" key="1">
    <source>
        <dbReference type="ARBA" id="ARBA00001935"/>
    </source>
</evidence>
<dbReference type="Proteomes" id="UP000582974">
    <property type="component" value="Unassembled WGS sequence"/>
</dbReference>
<dbReference type="InterPro" id="IPR006311">
    <property type="entry name" value="TAT_signal"/>
</dbReference>
<feature type="chain" id="PRO_5032515096" evidence="3">
    <location>
        <begin position="34"/>
        <end position="436"/>
    </location>
</feature>
<dbReference type="RefSeq" id="WP_180893949.1">
    <property type="nucleotide sequence ID" value="NZ_JACCKD010000006.1"/>
</dbReference>
<dbReference type="Pfam" id="PF13360">
    <property type="entry name" value="PQQ_2"/>
    <property type="match status" value="1"/>
</dbReference>
<proteinExistence type="predicted"/>
<dbReference type="Gene3D" id="2.130.10.10">
    <property type="entry name" value="YVTN repeat-like/Quinoprotein amine dehydrogenase"/>
    <property type="match status" value="2"/>
</dbReference>
<evidence type="ECO:0000256" key="2">
    <source>
        <dbReference type="SAM" id="MobiDB-lite"/>
    </source>
</evidence>
<comment type="caution">
    <text evidence="5">The sequence shown here is derived from an EMBL/GenBank/DDBJ whole genome shotgun (WGS) entry which is preliminary data.</text>
</comment>
<evidence type="ECO:0000256" key="3">
    <source>
        <dbReference type="SAM" id="SignalP"/>
    </source>
</evidence>
<evidence type="ECO:0000259" key="4">
    <source>
        <dbReference type="Pfam" id="PF13360"/>
    </source>
</evidence>
<dbReference type="EMBL" id="JACCKD010000006">
    <property type="protein sequence ID" value="MBA0127112.1"/>
    <property type="molecule type" value="Genomic_DNA"/>
</dbReference>
<dbReference type="InterPro" id="IPR002372">
    <property type="entry name" value="PQQ_rpt_dom"/>
</dbReference>
<comment type="cofactor">
    <cofactor evidence="1">
        <name>Cu cation</name>
        <dbReference type="ChEBI" id="CHEBI:23378"/>
    </cofactor>
</comment>
<dbReference type="SUPFAM" id="SSF50974">
    <property type="entry name" value="Nitrous oxide reductase, N-terminal domain"/>
    <property type="match status" value="1"/>
</dbReference>
<dbReference type="AlphaFoldDB" id="A0A838ACW6"/>
<dbReference type="InterPro" id="IPR015943">
    <property type="entry name" value="WD40/YVTN_repeat-like_dom_sf"/>
</dbReference>
<dbReference type="PANTHER" id="PTHR47197:SF3">
    <property type="entry name" value="DIHYDRO-HEME D1 DEHYDROGENASE"/>
    <property type="match status" value="1"/>
</dbReference>
<keyword evidence="6" id="KW-1185">Reference proteome</keyword>
<name>A0A838ACW6_9PSEU</name>
<dbReference type="PROSITE" id="PS51318">
    <property type="entry name" value="TAT"/>
    <property type="match status" value="1"/>
</dbReference>
<feature type="compositionally biased region" description="Low complexity" evidence="2">
    <location>
        <begin position="22"/>
        <end position="35"/>
    </location>
</feature>
<dbReference type="InterPro" id="IPR011045">
    <property type="entry name" value="N2O_reductase_N"/>
</dbReference>
<dbReference type="InterPro" id="IPR051200">
    <property type="entry name" value="Host-pathogen_enzymatic-act"/>
</dbReference>
<dbReference type="PANTHER" id="PTHR47197">
    <property type="entry name" value="PROTEIN NIRF"/>
    <property type="match status" value="1"/>
</dbReference>
<sequence length="436" mass="47770">MTVRRKLPGMIAALGLAAATAASPASTASPQHAAPVGDERDRSPGDSPGEVAEVLFVGNNWDGTADVLTPDGDLEPLARVDIVPDLDERLREIYTDPERLGYYLGIRALVGEGNDQYVDDMYTTEDGRTLVVSRPSLADVVGIDLASGQLVWRFEVDGHRSDHMAVSPDGEHVAVSASTGNVVHILDIETGEEVGRFPSGDSPHENVYSADGEKIFHASIGHVYTPLDRPALDTTKGERHFQIVDADSYEVLERIDMGAELDEAGYPDYSSAVRPMTFSPDERYVYFQVSFFHGFIEYDLAEDRVVSVVNLPQSEEAEETEREQYLLDSAHHGIAMNPQGTDLCVAGTMSDYATIVSRDRLRHGELVEGGEKPYWATSSSDGEHCFVSWSGSDRVSALSYDTGEEVASTRVGDHPQRMRLGHVRTDWLAEQDPPRS</sequence>
<gene>
    <name evidence="5" type="ORF">H0B56_16300</name>
</gene>
<keyword evidence="3" id="KW-0732">Signal</keyword>
<protein>
    <submittedName>
        <fullName evidence="5">PQQ-binding-like beta-propeller repeat protein</fullName>
    </submittedName>
</protein>
<evidence type="ECO:0000313" key="6">
    <source>
        <dbReference type="Proteomes" id="UP000582974"/>
    </source>
</evidence>
<feature type="domain" description="Pyrrolo-quinoline quinone repeat" evidence="4">
    <location>
        <begin position="139"/>
        <end position="246"/>
    </location>
</feature>
<accession>A0A838ACW6</accession>
<organism evidence="5 6">
    <name type="scientific">Haloechinothrix aidingensis</name>
    <dbReference type="NCBI Taxonomy" id="2752311"/>
    <lineage>
        <taxon>Bacteria</taxon>
        <taxon>Bacillati</taxon>
        <taxon>Actinomycetota</taxon>
        <taxon>Actinomycetes</taxon>
        <taxon>Pseudonocardiales</taxon>
        <taxon>Pseudonocardiaceae</taxon>
        <taxon>Haloechinothrix</taxon>
    </lineage>
</organism>
<evidence type="ECO:0000313" key="5">
    <source>
        <dbReference type="EMBL" id="MBA0127112.1"/>
    </source>
</evidence>